<keyword evidence="2" id="KW-1185">Reference proteome</keyword>
<organism evidence="1 2">
    <name type="scientific">Symbiodinium natans</name>
    <dbReference type="NCBI Taxonomy" id="878477"/>
    <lineage>
        <taxon>Eukaryota</taxon>
        <taxon>Sar</taxon>
        <taxon>Alveolata</taxon>
        <taxon>Dinophyceae</taxon>
        <taxon>Suessiales</taxon>
        <taxon>Symbiodiniaceae</taxon>
        <taxon>Symbiodinium</taxon>
    </lineage>
</organism>
<proteinExistence type="predicted"/>
<dbReference type="Proteomes" id="UP000604046">
    <property type="component" value="Unassembled WGS sequence"/>
</dbReference>
<name>A0A812R8P5_9DINO</name>
<comment type="caution">
    <text evidence="1">The sequence shown here is derived from an EMBL/GenBank/DDBJ whole genome shotgun (WGS) entry which is preliminary data.</text>
</comment>
<dbReference type="AlphaFoldDB" id="A0A812R8P5"/>
<accession>A0A812R8P5</accession>
<sequence length="523" mass="58519">MMAAAWTIDAHAFTMLPELWRARTLPGVPISAGPRSVTKWGCSGRASGVAQLLGAWCVPAACSLRARRRVKRLKQKRRDRASCLVHGQGVDTELLIDADTHGIPEIRSAIKLLEHEGSAVRSTIFAWPGLLQNRHWQELSEKPNISFQPVERLSSHRGEATDIAIQARVRTLSHSCFAVRIALLVSDFGYADVMRQALMLGKAVVAVCPEKKFYVIHNFEEMGLPVIKVPPDRDTRPRVRAILDENGKGQVVLAEARQAYHGQEQSLLVKDFLKQLGYVGDEGRYLIHAIAKFWFTNTLGPLTVFPQQCATEALHEIICRKVQHHRGIPGWRRPQAAMAFFLPRSSSSVKTKTLARRFGSSLARQVFQGGGPFLLNDSPKLVAQALHKMGYLDAKLNSELSEAMFVFINQTNNKHRLRKMGALPSCGDCASAVQAKLRHSFLSDQGSGQWHIAPKYQSLRDALLKIGFLQNKKANQRDVFAAARRYARAHKLPEMKTLNGHAFRIMRRLNTNPNRMDTVELAL</sequence>
<reference evidence="1" key="1">
    <citation type="submission" date="2021-02" db="EMBL/GenBank/DDBJ databases">
        <authorList>
            <person name="Dougan E. K."/>
            <person name="Rhodes N."/>
            <person name="Thang M."/>
            <person name="Chan C."/>
        </authorList>
    </citation>
    <scope>NUCLEOTIDE SEQUENCE</scope>
</reference>
<evidence type="ECO:0000313" key="1">
    <source>
        <dbReference type="EMBL" id="CAE7425139.1"/>
    </source>
</evidence>
<gene>
    <name evidence="1" type="ORF">SNAT2548_LOCUS23132</name>
</gene>
<dbReference type="EMBL" id="CAJNDS010002312">
    <property type="protein sequence ID" value="CAE7425139.1"/>
    <property type="molecule type" value="Genomic_DNA"/>
</dbReference>
<dbReference type="OrthoDB" id="436007at2759"/>
<protein>
    <submittedName>
        <fullName evidence="1">Uncharacterized protein</fullName>
    </submittedName>
</protein>
<evidence type="ECO:0000313" key="2">
    <source>
        <dbReference type="Proteomes" id="UP000604046"/>
    </source>
</evidence>